<dbReference type="SUPFAM" id="SSF161098">
    <property type="entry name" value="MetI-like"/>
    <property type="match status" value="1"/>
</dbReference>
<comment type="caution">
    <text evidence="8">The sequence shown here is derived from an EMBL/GenBank/DDBJ whole genome shotgun (WGS) entry which is preliminary data.</text>
</comment>
<protein>
    <recommendedName>
        <fullName evidence="7">ABC transmembrane type-1 domain-containing protein</fullName>
    </recommendedName>
</protein>
<dbReference type="RefSeq" id="WP_101652484.1">
    <property type="nucleotide sequence ID" value="NZ_PGVE01000109.1"/>
</dbReference>
<accession>A0A2N5H627</accession>
<dbReference type="GO" id="GO:0005886">
    <property type="term" value="C:plasma membrane"/>
    <property type="evidence" value="ECO:0007669"/>
    <property type="project" value="UniProtKB-SubCell"/>
</dbReference>
<evidence type="ECO:0000259" key="7">
    <source>
        <dbReference type="PROSITE" id="PS50928"/>
    </source>
</evidence>
<dbReference type="PANTHER" id="PTHR43839">
    <property type="entry name" value="OPPC IN A BINDING PROTEIN-DEPENDENT TRANSPORT SYSTEM"/>
    <property type="match status" value="1"/>
</dbReference>
<comment type="similarity">
    <text evidence="6">Belongs to the binding-protein-dependent transport system permease family.</text>
</comment>
<feature type="domain" description="ABC transmembrane type-1" evidence="7">
    <location>
        <begin position="36"/>
        <end position="180"/>
    </location>
</feature>
<dbReference type="Gene3D" id="1.10.3720.10">
    <property type="entry name" value="MetI-like"/>
    <property type="match status" value="1"/>
</dbReference>
<reference evidence="8 9" key="1">
    <citation type="submission" date="2017-11" db="EMBL/GenBank/DDBJ databases">
        <title>Comparitive Functional Genomics of Dry Heat Resistant strains isolated from the Viking Spacecraft.</title>
        <authorList>
            <person name="Seuylemezian A."/>
            <person name="Cooper K."/>
            <person name="Vaishampayan P."/>
        </authorList>
    </citation>
    <scope>NUCLEOTIDE SEQUENCE [LARGE SCALE GENOMIC DNA]</scope>
    <source>
        <strain evidence="8 9">V32-6</strain>
    </source>
</reference>
<feature type="transmembrane region" description="Helical" evidence="6">
    <location>
        <begin position="107"/>
        <end position="126"/>
    </location>
</feature>
<dbReference type="OrthoDB" id="2351941at2"/>
<keyword evidence="2 6" id="KW-0813">Transport</keyword>
<dbReference type="InterPro" id="IPR000515">
    <property type="entry name" value="MetI-like"/>
</dbReference>
<evidence type="ECO:0000256" key="5">
    <source>
        <dbReference type="ARBA" id="ARBA00023136"/>
    </source>
</evidence>
<evidence type="ECO:0000256" key="4">
    <source>
        <dbReference type="ARBA" id="ARBA00022989"/>
    </source>
</evidence>
<dbReference type="InterPro" id="IPR035906">
    <property type="entry name" value="MetI-like_sf"/>
</dbReference>
<sequence>MKKQIQSKAPYPPLTEFALGSDRYGYDLGYVMIVGAKWTIGITLIVVIFRMLFSIIISSFIYSLNNKIFNIIKTIFDPFSVVPQTIIAYFILFRILWMPSDGFHTPFWQRAVFETFILVILAIPNVTVHISSEMRQVEKELFIEASKTLGSSKPYIFFKHILPHVYEKWILLYGQQFITK</sequence>
<organism evidence="8 9">
    <name type="scientific">Neobacillus cucumis</name>
    <dbReference type="NCBI Taxonomy" id="1740721"/>
    <lineage>
        <taxon>Bacteria</taxon>
        <taxon>Bacillati</taxon>
        <taxon>Bacillota</taxon>
        <taxon>Bacilli</taxon>
        <taxon>Bacillales</taxon>
        <taxon>Bacillaceae</taxon>
        <taxon>Neobacillus</taxon>
    </lineage>
</organism>
<dbReference type="Proteomes" id="UP000234950">
    <property type="component" value="Unassembled WGS sequence"/>
</dbReference>
<evidence type="ECO:0000256" key="3">
    <source>
        <dbReference type="ARBA" id="ARBA00022692"/>
    </source>
</evidence>
<evidence type="ECO:0000256" key="1">
    <source>
        <dbReference type="ARBA" id="ARBA00004141"/>
    </source>
</evidence>
<feature type="transmembrane region" description="Helical" evidence="6">
    <location>
        <begin position="74"/>
        <end position="95"/>
    </location>
</feature>
<evidence type="ECO:0000256" key="6">
    <source>
        <dbReference type="RuleBase" id="RU363032"/>
    </source>
</evidence>
<name>A0A2N5H627_9BACI</name>
<dbReference type="PROSITE" id="PS50928">
    <property type="entry name" value="ABC_TM1"/>
    <property type="match status" value="1"/>
</dbReference>
<evidence type="ECO:0000313" key="8">
    <source>
        <dbReference type="EMBL" id="PLS00987.1"/>
    </source>
</evidence>
<dbReference type="AlphaFoldDB" id="A0A2N5H627"/>
<gene>
    <name evidence="8" type="ORF">CVD27_27635</name>
</gene>
<comment type="subcellular location">
    <subcellularLocation>
        <location evidence="6">Cell membrane</location>
        <topology evidence="6">Multi-pass membrane protein</topology>
    </subcellularLocation>
    <subcellularLocation>
        <location evidence="1">Membrane</location>
        <topology evidence="1">Multi-pass membrane protein</topology>
    </subcellularLocation>
</comment>
<dbReference type="Pfam" id="PF00528">
    <property type="entry name" value="BPD_transp_1"/>
    <property type="match status" value="1"/>
</dbReference>
<dbReference type="CDD" id="cd06261">
    <property type="entry name" value="TM_PBP2"/>
    <property type="match status" value="1"/>
</dbReference>
<feature type="transmembrane region" description="Helical" evidence="6">
    <location>
        <begin position="38"/>
        <end position="62"/>
    </location>
</feature>
<proteinExistence type="inferred from homology"/>
<evidence type="ECO:0000313" key="9">
    <source>
        <dbReference type="Proteomes" id="UP000234950"/>
    </source>
</evidence>
<keyword evidence="3 6" id="KW-0812">Transmembrane</keyword>
<dbReference type="PANTHER" id="PTHR43839:SF3">
    <property type="entry name" value="OLIGOPEPTIDE ABC TRANSPORTER, PERMEASE PROTEIN"/>
    <property type="match status" value="1"/>
</dbReference>
<evidence type="ECO:0000256" key="2">
    <source>
        <dbReference type="ARBA" id="ARBA00022448"/>
    </source>
</evidence>
<dbReference type="EMBL" id="PGVE01000109">
    <property type="protein sequence ID" value="PLS00987.1"/>
    <property type="molecule type" value="Genomic_DNA"/>
</dbReference>
<keyword evidence="4 6" id="KW-1133">Transmembrane helix</keyword>
<keyword evidence="5 6" id="KW-0472">Membrane</keyword>
<keyword evidence="9" id="KW-1185">Reference proteome</keyword>
<dbReference type="GO" id="GO:0055085">
    <property type="term" value="P:transmembrane transport"/>
    <property type="evidence" value="ECO:0007669"/>
    <property type="project" value="InterPro"/>
</dbReference>